<dbReference type="EMBL" id="KZ613952">
    <property type="protein sequence ID" value="PMD35565.1"/>
    <property type="molecule type" value="Genomic_DNA"/>
</dbReference>
<keyword evidence="2" id="KW-1185">Reference proteome</keyword>
<dbReference type="STRING" id="1149755.A0A2J6RAN3"/>
<proteinExistence type="predicted"/>
<reference evidence="1 2" key="1">
    <citation type="submission" date="2016-04" db="EMBL/GenBank/DDBJ databases">
        <title>A degradative enzymes factory behind the ericoid mycorrhizal symbiosis.</title>
        <authorList>
            <consortium name="DOE Joint Genome Institute"/>
            <person name="Martino E."/>
            <person name="Morin E."/>
            <person name="Grelet G."/>
            <person name="Kuo A."/>
            <person name="Kohler A."/>
            <person name="Daghino S."/>
            <person name="Barry K."/>
            <person name="Choi C."/>
            <person name="Cichocki N."/>
            <person name="Clum A."/>
            <person name="Copeland A."/>
            <person name="Hainaut M."/>
            <person name="Haridas S."/>
            <person name="Labutti K."/>
            <person name="Lindquist E."/>
            <person name="Lipzen A."/>
            <person name="Khouja H.-R."/>
            <person name="Murat C."/>
            <person name="Ohm R."/>
            <person name="Olson A."/>
            <person name="Spatafora J."/>
            <person name="Veneault-Fourrey C."/>
            <person name="Henrissat B."/>
            <person name="Grigoriev I."/>
            <person name="Martin F."/>
            <person name="Perotto S."/>
        </authorList>
    </citation>
    <scope>NUCLEOTIDE SEQUENCE [LARGE SCALE GENOMIC DNA]</scope>
    <source>
        <strain evidence="1 2">F</strain>
    </source>
</reference>
<dbReference type="AlphaFoldDB" id="A0A2J6RAN3"/>
<protein>
    <recommendedName>
        <fullName evidence="3">Lytic polysaccharide monooxygenase</fullName>
    </recommendedName>
</protein>
<dbReference type="Gene3D" id="2.70.50.70">
    <property type="match status" value="1"/>
</dbReference>
<dbReference type="Proteomes" id="UP000235786">
    <property type="component" value="Unassembled WGS sequence"/>
</dbReference>
<dbReference type="PANTHER" id="PTHR36182">
    <property type="entry name" value="PROTEIN, PUTATIVE (AFU_ORTHOLOGUE AFUA_6G10930)-RELATED"/>
    <property type="match status" value="1"/>
</dbReference>
<evidence type="ECO:0000313" key="2">
    <source>
        <dbReference type="Proteomes" id="UP000235786"/>
    </source>
</evidence>
<organism evidence="1 2">
    <name type="scientific">Hyaloscypha variabilis (strain UAMH 11265 / GT02V1 / F)</name>
    <name type="common">Meliniomyces variabilis</name>
    <dbReference type="NCBI Taxonomy" id="1149755"/>
    <lineage>
        <taxon>Eukaryota</taxon>
        <taxon>Fungi</taxon>
        <taxon>Dikarya</taxon>
        <taxon>Ascomycota</taxon>
        <taxon>Pezizomycotina</taxon>
        <taxon>Leotiomycetes</taxon>
        <taxon>Helotiales</taxon>
        <taxon>Hyaloscyphaceae</taxon>
        <taxon>Hyaloscypha</taxon>
        <taxon>Hyaloscypha variabilis</taxon>
    </lineage>
</organism>
<dbReference type="OrthoDB" id="2342176at2759"/>
<name>A0A2J6RAN3_HYAVF</name>
<dbReference type="PANTHER" id="PTHR36182:SF1">
    <property type="entry name" value="PROTEIN, PUTATIVE (AFU_ORTHOLOGUE AFUA_6G10930)-RELATED"/>
    <property type="match status" value="1"/>
</dbReference>
<feature type="non-terminal residue" evidence="1">
    <location>
        <position position="198"/>
    </location>
</feature>
<sequence length="198" mass="20767">MALTHAHMEMSFPPPLRSKYNPLYLSLESGEVDYSMTSPLSGAAQFPCKGYQSDVGKPAAASVITWNQGAAVNFSIVGGASHDGGSCQASLSYDGGKSFTVIHSFVGGCPLTQNWDLTIPSDAPKGAALFAWSWYNEVGNREIYMNCASITIGAGSSKKRASSVAFSSRPGLFVANLANGCTTIEGQDVVFPDPGPDV</sequence>
<evidence type="ECO:0000313" key="1">
    <source>
        <dbReference type="EMBL" id="PMD35565.1"/>
    </source>
</evidence>
<gene>
    <name evidence="1" type="ORF">L207DRAFT_436158</name>
</gene>
<accession>A0A2J6RAN3</accession>
<evidence type="ECO:0008006" key="3">
    <source>
        <dbReference type="Google" id="ProtNLM"/>
    </source>
</evidence>